<sequence length="233" mass="26428">GGAARGRQRWRADGRALRKLPVHVGLVVTEEEPSYADMASLVVWCMAVGISYVSVYDHNDLFCNTLYRSWLICNFFFKGIFKRNNSRLMDEILKQQQELLGRDCSKYSVEFANHDKTGQVLNCQSALKVLSPEDGKADIVKAAQNFCQLVAQQQRTHSDLDVNMLDNLLSSTNGFPDPDLVLKFGPVDSTLGFLPWHIRLTEIISLPSHLNISYEDFFSALHHYAACEQRWGK</sequence>
<dbReference type="EC" id="2.5.1.87" evidence="5"/>
<keyword evidence="9" id="KW-0460">Magnesium</keyword>
<dbReference type="PANTHER" id="PTHR21528:SF0">
    <property type="entry name" value="DEHYDRODOLICHYL DIPHOSPHATE SYNTHASE COMPLEX SUBUNIT NUS1"/>
    <property type="match status" value="1"/>
</dbReference>
<dbReference type="PANTHER" id="PTHR21528">
    <property type="entry name" value="DEHYDRODOLICHYL DIPHOSPHATE SYNTHASE COMPLEX SUBUNIT NUS1"/>
    <property type="match status" value="1"/>
</dbReference>
<evidence type="ECO:0000256" key="8">
    <source>
        <dbReference type="ARBA" id="ARBA00022824"/>
    </source>
</evidence>
<dbReference type="Pfam" id="PF01255">
    <property type="entry name" value="Prenyltransf"/>
    <property type="match status" value="1"/>
</dbReference>
<dbReference type="InterPro" id="IPR038887">
    <property type="entry name" value="Nus1/NgBR"/>
</dbReference>
<feature type="non-terminal residue" evidence="13">
    <location>
        <position position="1"/>
    </location>
</feature>
<keyword evidence="7" id="KW-0812">Transmembrane</keyword>
<comment type="catalytic activity">
    <reaction evidence="12">
        <text>n isopentenyl diphosphate + (2E,6E)-farnesyl diphosphate = a di-trans,poly-cis-polyprenyl diphosphate + n diphosphate</text>
        <dbReference type="Rhea" id="RHEA:53008"/>
        <dbReference type="Rhea" id="RHEA-COMP:19494"/>
        <dbReference type="ChEBI" id="CHEBI:33019"/>
        <dbReference type="ChEBI" id="CHEBI:128769"/>
        <dbReference type="ChEBI" id="CHEBI:136960"/>
        <dbReference type="ChEBI" id="CHEBI:175763"/>
        <dbReference type="EC" id="2.5.1.87"/>
    </reaction>
</comment>
<keyword evidence="8" id="KW-0256">Endoplasmic reticulum</keyword>
<evidence type="ECO:0000256" key="9">
    <source>
        <dbReference type="ARBA" id="ARBA00022842"/>
    </source>
</evidence>
<keyword evidence="6" id="KW-0808">Transferase</keyword>
<evidence type="ECO:0000256" key="11">
    <source>
        <dbReference type="ARBA" id="ARBA00023136"/>
    </source>
</evidence>
<evidence type="ECO:0000256" key="5">
    <source>
        <dbReference type="ARBA" id="ARBA00012596"/>
    </source>
</evidence>
<dbReference type="GO" id="GO:1904423">
    <property type="term" value="C:dehydrodolichyl diphosphate synthase complex"/>
    <property type="evidence" value="ECO:0007669"/>
    <property type="project" value="InterPro"/>
</dbReference>
<dbReference type="SUPFAM" id="SSF64005">
    <property type="entry name" value="Undecaprenyl diphosphate synthase"/>
    <property type="match status" value="1"/>
</dbReference>
<evidence type="ECO:0000256" key="2">
    <source>
        <dbReference type="ARBA" id="ARBA00004586"/>
    </source>
</evidence>
<evidence type="ECO:0000256" key="1">
    <source>
        <dbReference type="ARBA" id="ARBA00001946"/>
    </source>
</evidence>
<dbReference type="InterPro" id="IPR036424">
    <property type="entry name" value="UPP_synth-like_sf"/>
</dbReference>
<dbReference type="InterPro" id="IPR001441">
    <property type="entry name" value="UPP_synth-like"/>
</dbReference>
<organism evidence="13 14">
    <name type="scientific">Ploceus nigricollis</name>
    <dbReference type="NCBI Taxonomy" id="441696"/>
    <lineage>
        <taxon>Eukaryota</taxon>
        <taxon>Metazoa</taxon>
        <taxon>Chordata</taxon>
        <taxon>Craniata</taxon>
        <taxon>Vertebrata</taxon>
        <taxon>Euteleostomi</taxon>
        <taxon>Archelosauria</taxon>
        <taxon>Archosauria</taxon>
        <taxon>Dinosauria</taxon>
        <taxon>Saurischia</taxon>
        <taxon>Theropoda</taxon>
        <taxon>Coelurosauria</taxon>
        <taxon>Aves</taxon>
        <taxon>Neognathae</taxon>
        <taxon>Neoaves</taxon>
        <taxon>Telluraves</taxon>
        <taxon>Australaves</taxon>
        <taxon>Passeriformes</taxon>
        <taxon>Passeroidea</taxon>
        <taxon>Ploceidae</taxon>
        <taxon>Ploceinae</taxon>
        <taxon>Ploceus</taxon>
    </lineage>
</organism>
<reference evidence="13 14" key="1">
    <citation type="submission" date="2019-09" db="EMBL/GenBank/DDBJ databases">
        <title>Bird 10,000 Genomes (B10K) Project - Family phase.</title>
        <authorList>
            <person name="Zhang G."/>
        </authorList>
    </citation>
    <scope>NUCLEOTIDE SEQUENCE [LARGE SCALE GENOMIC DNA]</scope>
    <source>
        <strain evidence="13">B10K-DU-001-79</strain>
        <tissue evidence="13">Muscle</tissue>
    </source>
</reference>
<name>A0A7L0YI44_9PASE</name>
<dbReference type="EMBL" id="VXBC01004462">
    <property type="protein sequence ID" value="NXM14396.1"/>
    <property type="molecule type" value="Genomic_DNA"/>
</dbReference>
<evidence type="ECO:0000256" key="4">
    <source>
        <dbReference type="ARBA" id="ARBA00005432"/>
    </source>
</evidence>
<dbReference type="Proteomes" id="UP000539920">
    <property type="component" value="Unassembled WGS sequence"/>
</dbReference>
<evidence type="ECO:0000256" key="12">
    <source>
        <dbReference type="ARBA" id="ARBA00047353"/>
    </source>
</evidence>
<dbReference type="Gene3D" id="3.40.1180.10">
    <property type="entry name" value="Decaprenyl diphosphate synthase-like"/>
    <property type="match status" value="1"/>
</dbReference>
<keyword evidence="14" id="KW-1185">Reference proteome</keyword>
<accession>A0A7L0YI44</accession>
<evidence type="ECO:0000313" key="14">
    <source>
        <dbReference type="Proteomes" id="UP000539920"/>
    </source>
</evidence>
<comment type="caution">
    <text evidence="13">The sequence shown here is derived from an EMBL/GenBank/DDBJ whole genome shotgun (WGS) entry which is preliminary data.</text>
</comment>
<comment type="subcellular location">
    <subcellularLocation>
        <location evidence="2">Endoplasmic reticulum membrane</location>
    </subcellularLocation>
</comment>
<gene>
    <name evidence="13" type="primary">Nus1</name>
    <name evidence="13" type="ORF">PLONIG_R12636</name>
</gene>
<feature type="non-terminal residue" evidence="13">
    <location>
        <position position="233"/>
    </location>
</feature>
<comment type="pathway">
    <text evidence="3">Protein modification; protein glycosylation.</text>
</comment>
<dbReference type="GO" id="GO:0005789">
    <property type="term" value="C:endoplasmic reticulum membrane"/>
    <property type="evidence" value="ECO:0007669"/>
    <property type="project" value="UniProtKB-SubCell"/>
</dbReference>
<comment type="similarity">
    <text evidence="4">Belongs to the UPP synthase family.</text>
</comment>
<evidence type="ECO:0000256" key="10">
    <source>
        <dbReference type="ARBA" id="ARBA00022989"/>
    </source>
</evidence>
<proteinExistence type="inferred from homology"/>
<evidence type="ECO:0000256" key="7">
    <source>
        <dbReference type="ARBA" id="ARBA00022692"/>
    </source>
</evidence>
<dbReference type="GO" id="GO:0045547">
    <property type="term" value="F:ditrans,polycis-polyprenyl diphosphate synthase [(2E,6E)-farnesyl diphosphate specific] activity"/>
    <property type="evidence" value="ECO:0007669"/>
    <property type="project" value="UniProtKB-EC"/>
</dbReference>
<keyword evidence="11" id="KW-0472">Membrane</keyword>
<dbReference type="UniPathway" id="UPA00378"/>
<evidence type="ECO:0000256" key="3">
    <source>
        <dbReference type="ARBA" id="ARBA00004922"/>
    </source>
</evidence>
<protein>
    <recommendedName>
        <fullName evidence="5">ditrans,polycis-polyprenyl diphosphate synthase [(2E,6E)-farnesyldiphosphate specific]</fullName>
        <ecNumber evidence="5">2.5.1.87</ecNumber>
    </recommendedName>
</protein>
<keyword evidence="10" id="KW-1133">Transmembrane helix</keyword>
<evidence type="ECO:0000313" key="13">
    <source>
        <dbReference type="EMBL" id="NXM14396.1"/>
    </source>
</evidence>
<evidence type="ECO:0000256" key="6">
    <source>
        <dbReference type="ARBA" id="ARBA00022679"/>
    </source>
</evidence>
<dbReference type="AlphaFoldDB" id="A0A7L0YI44"/>
<comment type="cofactor">
    <cofactor evidence="1">
        <name>Mg(2+)</name>
        <dbReference type="ChEBI" id="CHEBI:18420"/>
    </cofactor>
</comment>